<dbReference type="Proteomes" id="UP001600894">
    <property type="component" value="Unassembled WGS sequence"/>
</dbReference>
<dbReference type="Pfam" id="PF13556">
    <property type="entry name" value="HTH_30"/>
    <property type="match status" value="1"/>
</dbReference>
<dbReference type="RefSeq" id="WP_176255867.1">
    <property type="nucleotide sequence ID" value="NZ_BAABXL010000001.1"/>
</dbReference>
<evidence type="ECO:0000313" key="4">
    <source>
        <dbReference type="Proteomes" id="UP001600894"/>
    </source>
</evidence>
<protein>
    <submittedName>
        <fullName evidence="3">Sugar diacid recognition domain-containing protein</fullName>
    </submittedName>
</protein>
<feature type="domain" description="Putative sugar diacid recognition" evidence="1">
    <location>
        <begin position="6"/>
        <end position="133"/>
    </location>
</feature>
<name>A0ABQ0ASN5_9FIRM</name>
<dbReference type="InterPro" id="IPR042070">
    <property type="entry name" value="PucR_C-HTH_sf"/>
</dbReference>
<proteinExistence type="predicted"/>
<evidence type="ECO:0000313" key="3">
    <source>
        <dbReference type="EMBL" id="GAA6267035.1"/>
    </source>
</evidence>
<evidence type="ECO:0000259" key="1">
    <source>
        <dbReference type="Pfam" id="PF05651"/>
    </source>
</evidence>
<organism evidence="3 4">
    <name type="scientific">Enterocloster alcoholdehydrogenati</name>
    <dbReference type="NCBI Taxonomy" id="2547410"/>
    <lineage>
        <taxon>Bacteria</taxon>
        <taxon>Bacillati</taxon>
        <taxon>Bacillota</taxon>
        <taxon>Clostridia</taxon>
        <taxon>Lachnospirales</taxon>
        <taxon>Lachnospiraceae</taxon>
        <taxon>Enterocloster</taxon>
    </lineage>
</organism>
<feature type="domain" description="PucR C-terminal helix-turn-helix" evidence="2">
    <location>
        <begin position="303"/>
        <end position="358"/>
    </location>
</feature>
<comment type="caution">
    <text evidence="3">The sequence shown here is derived from an EMBL/GenBank/DDBJ whole genome shotgun (WGS) entry which is preliminary data.</text>
</comment>
<dbReference type="PANTHER" id="PTHR33744">
    <property type="entry name" value="CARBOHYDRATE DIACID REGULATOR"/>
    <property type="match status" value="1"/>
</dbReference>
<dbReference type="InterPro" id="IPR025736">
    <property type="entry name" value="PucR_C-HTH_dom"/>
</dbReference>
<dbReference type="InterPro" id="IPR051448">
    <property type="entry name" value="CdaR-like_regulators"/>
</dbReference>
<dbReference type="Pfam" id="PF05651">
    <property type="entry name" value="Diacid_rec"/>
    <property type="match status" value="1"/>
</dbReference>
<keyword evidence="4" id="KW-1185">Reference proteome</keyword>
<sequence length="366" mass="41703">MIAKISRRLAQQIVETVKDVCGKDVNFISPSGVIFASTSPQRVGEFHEIGQKAAQTGTVIEVHEDGSFEGTQKGVNIPLFHQNSLLAVIGISGPPEDVRKFGYLAVRVTLLLIREQELDAAVRSRREKIRYMIRSLVLKGEGDAKYLKGCMEEFKISCNGLFLVCDIRLNEGYNPANISIFERDLDVLFHTMGIELYCHESPREYVALIPQQQSTLYRRHFCQFAAAQEHTFSAGLGTARTPAQLSHSYREALTAIHSLHFSDQCFCDFSDLDVEILFDGLDPDRKKDYLEKTVSRLSQEDMRLLQVYYEENMSLKETGKRLFLHKNTLQYRLKRIARITGYDPRVFRDGTALYLGVRMRTEQDGS</sequence>
<evidence type="ECO:0000259" key="2">
    <source>
        <dbReference type="Pfam" id="PF13556"/>
    </source>
</evidence>
<dbReference type="Gene3D" id="1.10.10.2840">
    <property type="entry name" value="PucR C-terminal helix-turn-helix domain"/>
    <property type="match status" value="1"/>
</dbReference>
<dbReference type="PANTHER" id="PTHR33744:SF15">
    <property type="entry name" value="CARBOHYDRATE DIACID REGULATOR"/>
    <property type="match status" value="1"/>
</dbReference>
<reference evidence="3 4" key="1">
    <citation type="submission" date="2024-04" db="EMBL/GenBank/DDBJ databases">
        <title>Defined microbial consortia suppress multidrug-resistant proinflammatory Enterobacteriaceae via ecological control.</title>
        <authorList>
            <person name="Furuichi M."/>
            <person name="Kawaguchi T."/>
            <person name="Pust M."/>
            <person name="Yasuma K."/>
            <person name="Plichta D."/>
            <person name="Hasegawa N."/>
            <person name="Ohya T."/>
            <person name="Bhattarai S."/>
            <person name="Sasajima S."/>
            <person name="Aoto Y."/>
            <person name="Tuganbaev T."/>
            <person name="Yaginuma M."/>
            <person name="Ueda M."/>
            <person name="Okahashi N."/>
            <person name="Amafuji K."/>
            <person name="Kiridooshi Y."/>
            <person name="Sugita K."/>
            <person name="Strazar M."/>
            <person name="Skelly A."/>
            <person name="Suda W."/>
            <person name="Hattori M."/>
            <person name="Nakamoto N."/>
            <person name="Caballero S."/>
            <person name="Norman J."/>
            <person name="Olle B."/>
            <person name="Tanoue T."/>
            <person name="Arita M."/>
            <person name="Bucci V."/>
            <person name="Atarashi K."/>
            <person name="Xavier R."/>
            <person name="Honda K."/>
        </authorList>
    </citation>
    <scope>NUCLEOTIDE SEQUENCE [LARGE SCALE GENOMIC DNA]</scope>
    <source>
        <strain evidence="4">f13</strain>
    </source>
</reference>
<gene>
    <name evidence="3" type="ORF">F130042H8_00950</name>
</gene>
<accession>A0ABQ0ASN5</accession>
<dbReference type="InterPro" id="IPR008599">
    <property type="entry name" value="Diacid_rec"/>
</dbReference>
<dbReference type="EMBL" id="BAABXL010000001">
    <property type="protein sequence ID" value="GAA6267035.1"/>
    <property type="molecule type" value="Genomic_DNA"/>
</dbReference>